<dbReference type="EMBL" id="BEGY01000134">
    <property type="protein sequence ID" value="GAX84730.1"/>
    <property type="molecule type" value="Genomic_DNA"/>
</dbReference>
<gene>
    <name evidence="1" type="ORF">CEUSTIGMA_g12152.t1</name>
</gene>
<proteinExistence type="predicted"/>
<organism evidence="1 2">
    <name type="scientific">Chlamydomonas eustigma</name>
    <dbReference type="NCBI Taxonomy" id="1157962"/>
    <lineage>
        <taxon>Eukaryota</taxon>
        <taxon>Viridiplantae</taxon>
        <taxon>Chlorophyta</taxon>
        <taxon>core chlorophytes</taxon>
        <taxon>Chlorophyceae</taxon>
        <taxon>CS clade</taxon>
        <taxon>Chlamydomonadales</taxon>
        <taxon>Chlamydomonadaceae</taxon>
        <taxon>Chlamydomonas</taxon>
    </lineage>
</organism>
<reference evidence="1 2" key="1">
    <citation type="submission" date="2017-08" db="EMBL/GenBank/DDBJ databases">
        <title>Acidophilic green algal genome provides insights into adaptation to an acidic environment.</title>
        <authorList>
            <person name="Hirooka S."/>
            <person name="Hirose Y."/>
            <person name="Kanesaki Y."/>
            <person name="Higuchi S."/>
            <person name="Fujiwara T."/>
            <person name="Onuma R."/>
            <person name="Era A."/>
            <person name="Ohbayashi R."/>
            <person name="Uzuka A."/>
            <person name="Nozaki H."/>
            <person name="Yoshikawa H."/>
            <person name="Miyagishima S.Y."/>
        </authorList>
    </citation>
    <scope>NUCLEOTIDE SEQUENCE [LARGE SCALE GENOMIC DNA]</scope>
    <source>
        <strain evidence="1 2">NIES-2499</strain>
    </source>
</reference>
<dbReference type="Proteomes" id="UP000232323">
    <property type="component" value="Unassembled WGS sequence"/>
</dbReference>
<sequence>MSKQALRPGLAQIIDLASSTCSSTAVGTVAAAFAFPFVSHRLNKPLTAHAEALIFPFSAASPLLNTGGSYIQTLHPFLSTFHPRNLLLIFARSMGLQVLLRFNGYMLQLLEHEKVCIEAEEQGLEEPPPPPIPDFKPCFDRGLQLGCREVAVSSLRRIYELLTVLRLGRSKADIFLRDAKLWIRDVLAFKYRHRSVVQKFVAYEVTVLHSFVLFYSAECTVAVFLHTTRSLRRRGKSGRSRGLFILRGAAAQVIRCSLQLALASMGACLGSLINPGPGTSVGLLIFDFAAFAALSPLVELIAGE</sequence>
<keyword evidence="2" id="KW-1185">Reference proteome</keyword>
<dbReference type="OrthoDB" id="1925570at2759"/>
<evidence type="ECO:0000313" key="2">
    <source>
        <dbReference type="Proteomes" id="UP000232323"/>
    </source>
</evidence>
<comment type="caution">
    <text evidence="1">The sequence shown here is derived from an EMBL/GenBank/DDBJ whole genome shotgun (WGS) entry which is preliminary data.</text>
</comment>
<name>A0A250XPK6_9CHLO</name>
<evidence type="ECO:0000313" key="1">
    <source>
        <dbReference type="EMBL" id="GAX84730.1"/>
    </source>
</evidence>
<dbReference type="AlphaFoldDB" id="A0A250XPK6"/>
<dbReference type="STRING" id="1157962.A0A250XPK6"/>
<accession>A0A250XPK6</accession>
<dbReference type="PANTHER" id="PTHR36074:SF1">
    <property type="entry name" value="ISOPENTENYL-DIPHOSPHATE DELTA-ISOMERASE"/>
    <property type="match status" value="1"/>
</dbReference>
<dbReference type="PANTHER" id="PTHR36074">
    <property type="entry name" value="ISOPENTENYL-DIPHOSPHATE DELTA-ISOMERASE"/>
    <property type="match status" value="1"/>
</dbReference>
<protein>
    <submittedName>
        <fullName evidence="1">Uncharacterized protein</fullName>
    </submittedName>
</protein>